<name>A0ABQ5JEI2_9ASTR</name>
<accession>A0ABQ5JEI2</accession>
<dbReference type="Proteomes" id="UP001151760">
    <property type="component" value="Unassembled WGS sequence"/>
</dbReference>
<reference evidence="1" key="2">
    <citation type="submission" date="2022-01" db="EMBL/GenBank/DDBJ databases">
        <authorList>
            <person name="Yamashiro T."/>
            <person name="Shiraishi A."/>
            <person name="Satake H."/>
            <person name="Nakayama K."/>
        </authorList>
    </citation>
    <scope>NUCLEOTIDE SEQUENCE</scope>
</reference>
<evidence type="ECO:0000313" key="2">
    <source>
        <dbReference type="Proteomes" id="UP001151760"/>
    </source>
</evidence>
<proteinExistence type="predicted"/>
<protein>
    <submittedName>
        <fullName evidence="1">Uncharacterized protein</fullName>
    </submittedName>
</protein>
<gene>
    <name evidence="1" type="ORF">Tco_1132324</name>
</gene>
<dbReference type="EMBL" id="BQNB010021771">
    <property type="protein sequence ID" value="GJU09928.1"/>
    <property type="molecule type" value="Genomic_DNA"/>
</dbReference>
<sequence>MTSSSQEDISQYLNERPIPELTNILSGRVQTESLTTSVNPILQLVQAHTKQLQQYQQRLDDLSKINVVDTVEESVEAHVVNELKNQLPHVNALMNFIAIDVIEAMNDPIQEDALKKRPTMIRIILKNARGRRNERSKTDQPYEPYEQDVTTEEFGGKYSDWFTKKKSLDWFKDDNAVVHNWFDDNVDANKNPKDDEIIPKGSSLIFANKLKERLKIEKIIKYDLKKTGFELLKSHFTNSLEL</sequence>
<comment type="caution">
    <text evidence="1">The sequence shown here is derived from an EMBL/GenBank/DDBJ whole genome shotgun (WGS) entry which is preliminary data.</text>
</comment>
<reference evidence="1" key="1">
    <citation type="journal article" date="2022" name="Int. J. Mol. Sci.">
        <title>Draft Genome of Tanacetum Coccineum: Genomic Comparison of Closely Related Tanacetum-Family Plants.</title>
        <authorList>
            <person name="Yamashiro T."/>
            <person name="Shiraishi A."/>
            <person name="Nakayama K."/>
            <person name="Satake H."/>
        </authorList>
    </citation>
    <scope>NUCLEOTIDE SEQUENCE</scope>
</reference>
<evidence type="ECO:0000313" key="1">
    <source>
        <dbReference type="EMBL" id="GJU09928.1"/>
    </source>
</evidence>
<keyword evidence="2" id="KW-1185">Reference proteome</keyword>
<organism evidence="1 2">
    <name type="scientific">Tanacetum coccineum</name>
    <dbReference type="NCBI Taxonomy" id="301880"/>
    <lineage>
        <taxon>Eukaryota</taxon>
        <taxon>Viridiplantae</taxon>
        <taxon>Streptophyta</taxon>
        <taxon>Embryophyta</taxon>
        <taxon>Tracheophyta</taxon>
        <taxon>Spermatophyta</taxon>
        <taxon>Magnoliopsida</taxon>
        <taxon>eudicotyledons</taxon>
        <taxon>Gunneridae</taxon>
        <taxon>Pentapetalae</taxon>
        <taxon>asterids</taxon>
        <taxon>campanulids</taxon>
        <taxon>Asterales</taxon>
        <taxon>Asteraceae</taxon>
        <taxon>Asteroideae</taxon>
        <taxon>Anthemideae</taxon>
        <taxon>Anthemidinae</taxon>
        <taxon>Tanacetum</taxon>
    </lineage>
</organism>